<dbReference type="GeneID" id="73469752"/>
<dbReference type="OrthoDB" id="3997851at2759"/>
<evidence type="ECO:0000256" key="2">
    <source>
        <dbReference type="SAM" id="Phobius"/>
    </source>
</evidence>
<feature type="region of interest" description="Disordered" evidence="1">
    <location>
        <begin position="142"/>
        <end position="252"/>
    </location>
</feature>
<feature type="compositionally biased region" description="Basic and acidic residues" evidence="1">
    <location>
        <begin position="176"/>
        <end position="185"/>
    </location>
</feature>
<feature type="compositionally biased region" description="Low complexity" evidence="1">
    <location>
        <begin position="207"/>
        <end position="221"/>
    </location>
</feature>
<gene>
    <name evidence="3" type="ORF">J8A68_002951</name>
</gene>
<evidence type="ECO:0000313" key="3">
    <source>
        <dbReference type="EMBL" id="KAG7663565.1"/>
    </source>
</evidence>
<reference evidence="3 4" key="1">
    <citation type="journal article" date="2021" name="DNA Res.">
        <title>Genome analysis of Candida subhashii reveals its hybrid nature and dual mitochondrial genome conformations.</title>
        <authorList>
            <person name="Mixao V."/>
            <person name="Hegedusova E."/>
            <person name="Saus E."/>
            <person name="Pryszcz L.P."/>
            <person name="Cillingova A."/>
            <person name="Nosek J."/>
            <person name="Gabaldon T."/>
        </authorList>
    </citation>
    <scope>NUCLEOTIDE SEQUENCE [LARGE SCALE GENOMIC DNA]</scope>
    <source>
        <strain evidence="3 4">CBS 10753</strain>
    </source>
</reference>
<keyword evidence="2" id="KW-0472">Membrane</keyword>
<accession>A0A8J5QWJ9</accession>
<dbReference type="RefSeq" id="XP_049263797.1">
    <property type="nucleotide sequence ID" value="XM_049406753.1"/>
</dbReference>
<protein>
    <submittedName>
        <fullName evidence="3">Uncharacterized protein</fullName>
    </submittedName>
</protein>
<dbReference type="Proteomes" id="UP000694255">
    <property type="component" value="Unassembled WGS sequence"/>
</dbReference>
<evidence type="ECO:0000256" key="1">
    <source>
        <dbReference type="SAM" id="MobiDB-lite"/>
    </source>
</evidence>
<keyword evidence="2" id="KW-0812">Transmembrane</keyword>
<proteinExistence type="predicted"/>
<dbReference type="AlphaFoldDB" id="A0A8J5QWJ9"/>
<keyword evidence="4" id="KW-1185">Reference proteome</keyword>
<feature type="compositionally biased region" description="Polar residues" evidence="1">
    <location>
        <begin position="161"/>
        <end position="173"/>
    </location>
</feature>
<feature type="transmembrane region" description="Helical" evidence="2">
    <location>
        <begin position="44"/>
        <end position="61"/>
    </location>
</feature>
<sequence>MQGSYSKNGLPRPYYMKPTKKKRSSPYDNLKQPIVFFTNSKRKLGGYIVMLLLFGTLMWWISQDLKAAPEPTYEIVKNENIKEPNQKIIDTENINLDRMVNNVDNKKADKEIENVDLAGNLAQDSKGKMGLGVVEAPKGGIANEAPVVGSDEDKLIGTGKGNRSPNKNQQPIGSQPEKKGYKAEVAEEAGGVPPPKGAGVPPGGVAGVQQPKIVPQAGGAPAVPPSKDEVRKEAPNKKKVQQIIKDTEEIGS</sequence>
<comment type="caution">
    <text evidence="3">The sequence shown here is derived from an EMBL/GenBank/DDBJ whole genome shotgun (WGS) entry which is preliminary data.</text>
</comment>
<feature type="compositionally biased region" description="Basic and acidic residues" evidence="1">
    <location>
        <begin position="226"/>
        <end position="236"/>
    </location>
</feature>
<dbReference type="EMBL" id="JAGSYN010000135">
    <property type="protein sequence ID" value="KAG7663565.1"/>
    <property type="molecule type" value="Genomic_DNA"/>
</dbReference>
<feature type="region of interest" description="Disordered" evidence="1">
    <location>
        <begin position="1"/>
        <end position="26"/>
    </location>
</feature>
<keyword evidence="2" id="KW-1133">Transmembrane helix</keyword>
<organism evidence="3 4">
    <name type="scientific">[Candida] subhashii</name>
    <dbReference type="NCBI Taxonomy" id="561895"/>
    <lineage>
        <taxon>Eukaryota</taxon>
        <taxon>Fungi</taxon>
        <taxon>Dikarya</taxon>
        <taxon>Ascomycota</taxon>
        <taxon>Saccharomycotina</taxon>
        <taxon>Pichiomycetes</taxon>
        <taxon>Debaryomycetaceae</taxon>
        <taxon>Spathaspora</taxon>
    </lineage>
</organism>
<evidence type="ECO:0000313" key="4">
    <source>
        <dbReference type="Proteomes" id="UP000694255"/>
    </source>
</evidence>
<name>A0A8J5QWJ9_9ASCO</name>